<dbReference type="AlphaFoldDB" id="A0A133VAT3"/>
<evidence type="ECO:0000256" key="1">
    <source>
        <dbReference type="ARBA" id="ARBA00022723"/>
    </source>
</evidence>
<dbReference type="EC" id="4.1.1.39" evidence="6"/>
<protein>
    <recommendedName>
        <fullName evidence="6">Ribulose bisphosphate carboxylase</fullName>
        <shortName evidence="6">RuBisCO</shortName>
        <ecNumber evidence="6">4.1.1.39</ecNumber>
    </recommendedName>
</protein>
<dbReference type="GO" id="GO:0006196">
    <property type="term" value="P:AMP catabolic process"/>
    <property type="evidence" value="ECO:0007669"/>
    <property type="project" value="UniProtKB-UniRule"/>
</dbReference>
<dbReference type="NCBIfam" id="NF003252">
    <property type="entry name" value="PRK04208.1"/>
    <property type="match status" value="1"/>
</dbReference>
<dbReference type="InterPro" id="IPR033966">
    <property type="entry name" value="RuBisCO"/>
</dbReference>
<keyword evidence="4 6" id="KW-0456">Lyase</keyword>
<gene>
    <name evidence="6" type="primary">rbcL</name>
    <name evidence="9" type="ORF">AKJ48_03785</name>
</gene>
<comment type="similarity">
    <text evidence="6">Belongs to the RuBisCO large chain family. Type III subfamily.</text>
</comment>
<feature type="binding site" evidence="6">
    <location>
        <position position="183"/>
    </location>
    <ligand>
        <name>Mg(2+)</name>
        <dbReference type="ChEBI" id="CHEBI:18420"/>
    </ligand>
</feature>
<evidence type="ECO:0000256" key="2">
    <source>
        <dbReference type="ARBA" id="ARBA00022842"/>
    </source>
</evidence>
<reference evidence="9 10" key="1">
    <citation type="journal article" date="2016" name="Sci. Rep.">
        <title>Metabolic traits of an uncultured archaeal lineage -MSBL1- from brine pools of the Red Sea.</title>
        <authorList>
            <person name="Mwirichia R."/>
            <person name="Alam I."/>
            <person name="Rashid M."/>
            <person name="Vinu M."/>
            <person name="Ba-Alawi W."/>
            <person name="Anthony Kamau A."/>
            <person name="Kamanda Ngugi D."/>
            <person name="Goker M."/>
            <person name="Klenk H.P."/>
            <person name="Bajic V."/>
            <person name="Stingl U."/>
        </authorList>
    </citation>
    <scope>NUCLEOTIDE SEQUENCE [LARGE SCALE GENOMIC DNA]</scope>
    <source>
        <strain evidence="9">SCGC-AAA261O19</strain>
    </source>
</reference>
<dbReference type="Pfam" id="PF02788">
    <property type="entry name" value="RuBisCO_large_N"/>
    <property type="match status" value="1"/>
</dbReference>
<dbReference type="GO" id="GO:0016491">
    <property type="term" value="F:oxidoreductase activity"/>
    <property type="evidence" value="ECO:0007669"/>
    <property type="project" value="UniProtKB-KW"/>
</dbReference>
<feature type="active site" description="Proton acceptor" evidence="6">
    <location>
        <position position="155"/>
    </location>
</feature>
<comment type="catalytic activity">
    <reaction evidence="6">
        <text>D-ribulose 1,5-bisphosphate + O2 = 2-phosphoglycolate + (2R)-3-phosphoglycerate + 2 H(+)</text>
        <dbReference type="Rhea" id="RHEA:36631"/>
        <dbReference type="ChEBI" id="CHEBI:15378"/>
        <dbReference type="ChEBI" id="CHEBI:15379"/>
        <dbReference type="ChEBI" id="CHEBI:57870"/>
        <dbReference type="ChEBI" id="CHEBI:58033"/>
        <dbReference type="ChEBI" id="CHEBI:58272"/>
    </reaction>
</comment>
<keyword evidence="10" id="KW-1185">Reference proteome</keyword>
<keyword evidence="2 6" id="KW-0460">Magnesium</keyword>
<dbReference type="SFLD" id="SFLDG00301">
    <property type="entry name" value="RuBisCO-like_proteins"/>
    <property type="match status" value="1"/>
</dbReference>
<dbReference type="GO" id="GO:0000287">
    <property type="term" value="F:magnesium ion binding"/>
    <property type="evidence" value="ECO:0007669"/>
    <property type="project" value="UniProtKB-UniRule"/>
</dbReference>
<dbReference type="PANTHER" id="PTHR42704">
    <property type="entry name" value="RIBULOSE BISPHOSPHATE CARBOXYLASE"/>
    <property type="match status" value="1"/>
</dbReference>
<feature type="binding site" evidence="6">
    <location>
        <position position="157"/>
    </location>
    <ligand>
        <name>substrate</name>
    </ligand>
</feature>
<feature type="modified residue" description="N6-carboxylysine" evidence="6">
    <location>
        <position position="181"/>
    </location>
</feature>
<dbReference type="InterPro" id="IPR036376">
    <property type="entry name" value="RuBisCO_lsu_C_sf"/>
</dbReference>
<evidence type="ECO:0000256" key="5">
    <source>
        <dbReference type="ARBA" id="ARBA00023300"/>
    </source>
</evidence>
<dbReference type="NCBIfam" id="TIGR03326">
    <property type="entry name" value="rubisco_III"/>
    <property type="match status" value="1"/>
</dbReference>
<dbReference type="GO" id="GO:0015977">
    <property type="term" value="P:carbon fixation"/>
    <property type="evidence" value="ECO:0007669"/>
    <property type="project" value="UniProtKB-KW"/>
</dbReference>
<comment type="subunit">
    <text evidence="6">Homodimer or homodecamer. In contrast to form I RuBisCO, the form III RuBisCO is composed solely of large subunits.</text>
</comment>
<comment type="caution">
    <text evidence="9">The sequence shown here is derived from an EMBL/GenBank/DDBJ whole genome shotgun (WGS) entry which is preliminary data.</text>
</comment>
<dbReference type="Gene3D" id="3.30.70.150">
    <property type="entry name" value="RuBisCO large subunit, N-terminal domain"/>
    <property type="match status" value="1"/>
</dbReference>
<keyword evidence="1 6" id="KW-0479">Metal-binding</keyword>
<feature type="binding site" evidence="6">
    <location>
        <position position="306"/>
    </location>
    <ligand>
        <name>substrate</name>
    </ligand>
</feature>
<evidence type="ECO:0000256" key="6">
    <source>
        <dbReference type="HAMAP-Rule" id="MF_01133"/>
    </source>
</evidence>
<dbReference type="Proteomes" id="UP000070076">
    <property type="component" value="Unassembled WGS sequence"/>
</dbReference>
<organism evidence="9 10">
    <name type="scientific">candidate division MSBL1 archaeon SCGC-AAA261O19</name>
    <dbReference type="NCBI Taxonomy" id="1698277"/>
    <lineage>
        <taxon>Archaea</taxon>
        <taxon>Methanobacteriati</taxon>
        <taxon>Methanobacteriota</taxon>
        <taxon>candidate division MSBL1</taxon>
    </lineage>
</organism>
<comment type="cofactor">
    <cofactor evidence="6">
        <name>Mg(2+)</name>
        <dbReference type="ChEBI" id="CHEBI:18420"/>
    </cofactor>
    <text evidence="6">Binds 1 Mg(2+) ion per subunit.</text>
</comment>
<comment type="function">
    <text evidence="6">Catalyzes the addition of molecular CO(2) and H(2)O to ribulose 1,5-bisphosphate (RuBP), generating two molecules of 3-phosphoglycerate (3-PGA). Functions in an archaeal AMP degradation pathway, together with AMP phosphorylase and R15P isomerase.</text>
</comment>
<dbReference type="HAMAP" id="MF_01133">
    <property type="entry name" value="RuBisCO_L_type3"/>
    <property type="match status" value="1"/>
</dbReference>
<evidence type="ECO:0000256" key="3">
    <source>
        <dbReference type="ARBA" id="ARBA00023002"/>
    </source>
</evidence>
<dbReference type="SUPFAM" id="SSF51649">
    <property type="entry name" value="RuBisCo, C-terminal domain"/>
    <property type="match status" value="1"/>
</dbReference>
<dbReference type="Pfam" id="PF00016">
    <property type="entry name" value="RuBisCO_large"/>
    <property type="match status" value="1"/>
</dbReference>
<keyword evidence="3 6" id="KW-0560">Oxidoreductase</keyword>
<dbReference type="Gene3D" id="3.20.20.110">
    <property type="entry name" value="Ribulose bisphosphate carboxylase, large subunit, C-terminal domain"/>
    <property type="match status" value="1"/>
</dbReference>
<evidence type="ECO:0000256" key="4">
    <source>
        <dbReference type="ARBA" id="ARBA00023239"/>
    </source>
</evidence>
<feature type="domain" description="Ribulose bisphosphate carboxylase large subunit ferrodoxin-like N-terminal" evidence="8">
    <location>
        <begin position="8"/>
        <end position="123"/>
    </location>
</feature>
<keyword evidence="5 6" id="KW-0120">Carbon dioxide fixation</keyword>
<sequence>MRGMRYEDYLEESYEPQETDLVCEFRFEHDPSVSFEWAAGAIGAESSIGTWDPHLSTMREEIRELGAKVFWTDKEDNRVKIAYPQDLFEPRNMPQILSSITGNIFGLSELTRLKLLDVNFPEEIINGFSGPQLGISGVRELTGIKDRPLLGTIVKPKLGLSDEQHSTVAYDAWRGGVEIVKDDENLADMSFNRFEDRIPKTLDKRDEAEDETGEKKLYFPNITAPLSEMKRRADLVIDHGGEYVMIDILTTGWSALQEMRDYLEGKGIGIHAHRAQHAAYTRLEDHGISMLAIAKFARLVGVDNLHAGTIVGKMEGEKQEILNIYDSLRSNFHDLKRTIPVASGGLHPGLVDDLIDIFGTDLVTQAGGGIHGHPDGTESGARAMRQAVEARTQGIELQDYAEDHPELAKALEKWD</sequence>
<feature type="domain" description="Ribulose bisphosphate carboxylase large subunit C-terminal" evidence="7">
    <location>
        <begin position="134"/>
        <end position="414"/>
    </location>
</feature>
<comment type="miscellaneous">
    <text evidence="6">Because the Archaea possessing a type III RuBisCO are all anaerobic, it is most likely that only the carboxylase activity of RuBisCO, and not the competitive oxygenase activity (by which RuBP reacts with O(2) to form one molecule of 3-phosphoglycerate and one molecule of 2-phosphoglycolate), is biologically relevant in these strains.</text>
</comment>
<feature type="site" description="Transition state stabilizer" evidence="6">
    <location>
        <position position="313"/>
    </location>
</feature>
<dbReference type="InterPro" id="IPR036422">
    <property type="entry name" value="RuBisCO_lsu_N_sf"/>
</dbReference>
<evidence type="ECO:0000259" key="8">
    <source>
        <dbReference type="Pfam" id="PF02788"/>
    </source>
</evidence>
<accession>A0A133VAT3</accession>
<comment type="catalytic activity">
    <reaction evidence="6">
        <text>2 (2R)-3-phosphoglycerate + 2 H(+) = D-ribulose 1,5-bisphosphate + CO2 + H2O</text>
        <dbReference type="Rhea" id="RHEA:23124"/>
        <dbReference type="ChEBI" id="CHEBI:15377"/>
        <dbReference type="ChEBI" id="CHEBI:15378"/>
        <dbReference type="ChEBI" id="CHEBI:16526"/>
        <dbReference type="ChEBI" id="CHEBI:57870"/>
        <dbReference type="ChEBI" id="CHEBI:58272"/>
        <dbReference type="EC" id="4.1.1.39"/>
    </reaction>
</comment>
<dbReference type="SFLD" id="SFLDS00014">
    <property type="entry name" value="RuBisCO"/>
    <property type="match status" value="1"/>
</dbReference>
<proteinExistence type="inferred from homology"/>
<name>A0A133VAT3_9EURY</name>
<evidence type="ECO:0000313" key="9">
    <source>
        <dbReference type="EMBL" id="KXB03553.1"/>
    </source>
</evidence>
<feature type="binding site" evidence="6">
    <location>
        <position position="184"/>
    </location>
    <ligand>
        <name>Mg(2+)</name>
        <dbReference type="ChEBI" id="CHEBI:18420"/>
    </ligand>
</feature>
<dbReference type="GO" id="GO:0016984">
    <property type="term" value="F:ribulose-bisphosphate carboxylase activity"/>
    <property type="evidence" value="ECO:0007669"/>
    <property type="project" value="UniProtKB-UniRule"/>
</dbReference>
<dbReference type="InterPro" id="IPR017443">
    <property type="entry name" value="RuBisCO_lsu_fd_N"/>
</dbReference>
<dbReference type="InterPro" id="IPR000685">
    <property type="entry name" value="RuBisCO_lsu_C"/>
</dbReference>
<dbReference type="SUPFAM" id="SSF54966">
    <property type="entry name" value="RuBisCO, large subunit, small (N-terminal) domain"/>
    <property type="match status" value="1"/>
</dbReference>
<feature type="binding site" evidence="6">
    <location>
        <begin position="365"/>
        <end position="368"/>
    </location>
    <ligand>
        <name>substrate</name>
    </ligand>
</feature>
<dbReference type="PANTHER" id="PTHR42704:SF17">
    <property type="entry name" value="RIBULOSE BISPHOSPHATE CARBOXYLASE LARGE CHAIN"/>
    <property type="match status" value="1"/>
</dbReference>
<feature type="binding site" description="via carbamate group" evidence="6">
    <location>
        <position position="181"/>
    </location>
    <ligand>
        <name>Mg(2+)</name>
        <dbReference type="ChEBI" id="CHEBI:18420"/>
    </ligand>
</feature>
<evidence type="ECO:0000313" key="10">
    <source>
        <dbReference type="Proteomes" id="UP000070076"/>
    </source>
</evidence>
<feature type="active site" description="Proton acceptor" evidence="6">
    <location>
        <position position="273"/>
    </location>
</feature>
<dbReference type="PATRIC" id="fig|1698277.3.peg.745"/>
<evidence type="ECO:0000259" key="7">
    <source>
        <dbReference type="Pfam" id="PF00016"/>
    </source>
</evidence>
<dbReference type="InterPro" id="IPR017712">
    <property type="entry name" value="RuBisCO_III"/>
</dbReference>
<feature type="binding site" evidence="6">
    <location>
        <begin position="343"/>
        <end position="345"/>
    </location>
    <ligand>
        <name>substrate</name>
    </ligand>
</feature>
<feature type="binding site" evidence="6">
    <location>
        <position position="274"/>
    </location>
    <ligand>
        <name>substrate</name>
    </ligand>
</feature>
<dbReference type="EMBL" id="LHYB01000065">
    <property type="protein sequence ID" value="KXB03553.1"/>
    <property type="molecule type" value="Genomic_DNA"/>
</dbReference>